<dbReference type="AlphaFoldDB" id="A0A6N4TFL2"/>
<dbReference type="Proteomes" id="UP000464754">
    <property type="component" value="Chromosome"/>
</dbReference>
<dbReference type="CDD" id="cd04301">
    <property type="entry name" value="NAT_SF"/>
    <property type="match status" value="1"/>
</dbReference>
<organism evidence="2 3">
    <name type="scientific">Amedibacterium intestinale</name>
    <dbReference type="NCBI Taxonomy" id="2583452"/>
    <lineage>
        <taxon>Bacteria</taxon>
        <taxon>Bacillati</taxon>
        <taxon>Bacillota</taxon>
        <taxon>Erysipelotrichia</taxon>
        <taxon>Erysipelotrichales</taxon>
        <taxon>Erysipelotrichaceae</taxon>
        <taxon>Amedibacterium</taxon>
    </lineage>
</organism>
<dbReference type="SUPFAM" id="SSF55729">
    <property type="entry name" value="Acyl-CoA N-acyltransferases (Nat)"/>
    <property type="match status" value="1"/>
</dbReference>
<keyword evidence="2" id="KW-0808">Transferase</keyword>
<dbReference type="PROSITE" id="PS51186">
    <property type="entry name" value="GNAT"/>
    <property type="match status" value="1"/>
</dbReference>
<dbReference type="InterPro" id="IPR000182">
    <property type="entry name" value="GNAT_dom"/>
</dbReference>
<dbReference type="Gene3D" id="3.40.630.30">
    <property type="match status" value="1"/>
</dbReference>
<feature type="domain" description="N-acetyltransferase" evidence="1">
    <location>
        <begin position="1"/>
        <end position="152"/>
    </location>
</feature>
<sequence>MIREILDKEEKKRISRKILEALPNWFGIKEAREEYISDCESQYFFAAEKDREAIGFLCLKQTGKDTVEVSVMGILPEFHRQGIGKELFALARQYALEKGFSFMQVKTVQMGCYDIYDDTNKFYKSLGFKEFEVFPTLWDEWNPCQIYVMYLG</sequence>
<dbReference type="Pfam" id="PF00583">
    <property type="entry name" value="Acetyltransf_1"/>
    <property type="match status" value="1"/>
</dbReference>
<reference evidence="3" key="1">
    <citation type="submission" date="2019-05" db="EMBL/GenBank/DDBJ databases">
        <title>Complete genome sequencing of Absiella argi strain JCM 30884.</title>
        <authorList>
            <person name="Sakamoto M."/>
            <person name="Murakami T."/>
            <person name="Mori H."/>
        </authorList>
    </citation>
    <scope>NUCLEOTIDE SEQUENCE [LARGE SCALE GENOMIC DNA]</scope>
    <source>
        <strain evidence="3">JCM 30884</strain>
    </source>
</reference>
<evidence type="ECO:0000313" key="2">
    <source>
        <dbReference type="EMBL" id="BBK21533.1"/>
    </source>
</evidence>
<name>A0A6N4TFL2_9FIRM</name>
<keyword evidence="3" id="KW-1185">Reference proteome</keyword>
<evidence type="ECO:0000259" key="1">
    <source>
        <dbReference type="PROSITE" id="PS51186"/>
    </source>
</evidence>
<gene>
    <name evidence="2" type="ORF">Aargi30884_04360</name>
</gene>
<protein>
    <submittedName>
        <fullName evidence="2">N-acetyltransferase</fullName>
    </submittedName>
</protein>
<dbReference type="KEGG" id="aarg:Aargi30884_04360"/>
<dbReference type="EMBL" id="AP019695">
    <property type="protein sequence ID" value="BBK21533.1"/>
    <property type="molecule type" value="Genomic_DNA"/>
</dbReference>
<accession>A0A6N4TFL2</accession>
<proteinExistence type="predicted"/>
<evidence type="ECO:0000313" key="3">
    <source>
        <dbReference type="Proteomes" id="UP000464754"/>
    </source>
</evidence>
<dbReference type="InterPro" id="IPR016181">
    <property type="entry name" value="Acyl_CoA_acyltransferase"/>
</dbReference>
<dbReference type="GO" id="GO:0016747">
    <property type="term" value="F:acyltransferase activity, transferring groups other than amino-acyl groups"/>
    <property type="evidence" value="ECO:0007669"/>
    <property type="project" value="InterPro"/>
</dbReference>